<keyword evidence="13" id="KW-0808">Transferase</keyword>
<comment type="catalytic activity">
    <reaction evidence="7">
        <text>4-amino-4-deoxychorismate = 4-aminobenzoate + pyruvate + H(+)</text>
        <dbReference type="Rhea" id="RHEA:16201"/>
        <dbReference type="ChEBI" id="CHEBI:15361"/>
        <dbReference type="ChEBI" id="CHEBI:15378"/>
        <dbReference type="ChEBI" id="CHEBI:17836"/>
        <dbReference type="ChEBI" id="CHEBI:58406"/>
        <dbReference type="EC" id="4.1.3.38"/>
    </reaction>
</comment>
<evidence type="ECO:0000256" key="2">
    <source>
        <dbReference type="ARBA" id="ARBA00009320"/>
    </source>
</evidence>
<evidence type="ECO:0000256" key="3">
    <source>
        <dbReference type="ARBA" id="ARBA00022898"/>
    </source>
</evidence>
<evidence type="ECO:0000256" key="8">
    <source>
        <dbReference type="ARBA" id="ARBA00054027"/>
    </source>
</evidence>
<dbReference type="PANTHER" id="PTHR42743:SF10">
    <property type="entry name" value="D-ALANINE AMINOTRANSFERASE"/>
    <property type="match status" value="1"/>
</dbReference>
<dbReference type="EC" id="4.1.3.38" evidence="6"/>
<dbReference type="KEGG" id="salh:HMF8227_01692"/>
<keyword evidence="13" id="KW-0032">Aminotransferase</keyword>
<keyword evidence="14" id="KW-1185">Reference proteome</keyword>
<dbReference type="GO" id="GO:0046656">
    <property type="term" value="P:folic acid biosynthetic process"/>
    <property type="evidence" value="ECO:0007669"/>
    <property type="project" value="UniProtKB-KW"/>
</dbReference>
<sequence length="285" mass="31715">MSTVYLNGEFMPMTEAKISPMDRGFLFGDGIYEVVPSYSGKLVGFEPHIRRMQDGLTALEIEQPLTLEQWRTLTETLLEKNGGGDLGVYMHVSRGADIKRAHGYPASVKPTVFAFTFEIPSEPVADLDKVKTYKAVTEQDLRWQRCNIKSTALLGNVMHYQASQRSGAGETILFNRHNELTEAASCNVFVVKNGVIATPPLDHQILPGITRHILLDVLRQDGSLPVEERTIDMDEVKNADEIWLTSSSKEIAPVVELDGKPVGNGKVGSVWLAAQRLFSECKYNY</sequence>
<evidence type="ECO:0000256" key="6">
    <source>
        <dbReference type="ARBA" id="ARBA00035676"/>
    </source>
</evidence>
<dbReference type="Gene3D" id="3.20.10.10">
    <property type="entry name" value="D-amino Acid Aminotransferase, subunit A, domain 2"/>
    <property type="match status" value="1"/>
</dbReference>
<organism evidence="13 14">
    <name type="scientific">Saliniradius amylolyticus</name>
    <dbReference type="NCBI Taxonomy" id="2183582"/>
    <lineage>
        <taxon>Bacteria</taxon>
        <taxon>Pseudomonadati</taxon>
        <taxon>Pseudomonadota</taxon>
        <taxon>Gammaproteobacteria</taxon>
        <taxon>Alteromonadales</taxon>
        <taxon>Alteromonadaceae</taxon>
        <taxon>Saliniradius</taxon>
    </lineage>
</organism>
<dbReference type="PROSITE" id="PS00770">
    <property type="entry name" value="AA_TRANSFER_CLASS_4"/>
    <property type="match status" value="1"/>
</dbReference>
<comment type="function">
    <text evidence="8">Involved in the biosynthesis of p-aminobenzoate (PABA), a precursor of tetrahydrofolate. Converts 4-amino-4-deoxychorismate into 4-aminobenzoate (PABA) and pyruvate.</text>
</comment>
<accession>A0A2S2E3D9</accession>
<comment type="cofactor">
    <cofactor evidence="1 12">
        <name>pyridoxal 5'-phosphate</name>
        <dbReference type="ChEBI" id="CHEBI:597326"/>
    </cofactor>
</comment>
<dbReference type="InterPro" id="IPR001544">
    <property type="entry name" value="Aminotrans_IV"/>
</dbReference>
<dbReference type="InterPro" id="IPR050571">
    <property type="entry name" value="Class-IV_PLP-Dep_Aminotrnsfr"/>
</dbReference>
<dbReference type="PANTHER" id="PTHR42743">
    <property type="entry name" value="AMINO-ACID AMINOTRANSFERASE"/>
    <property type="match status" value="1"/>
</dbReference>
<evidence type="ECO:0000256" key="9">
    <source>
        <dbReference type="ARBA" id="ARBA00069174"/>
    </source>
</evidence>
<protein>
    <recommendedName>
        <fullName evidence="9">Aminodeoxychorismate lyase</fullName>
        <ecNumber evidence="6">4.1.3.38</ecNumber>
    </recommendedName>
    <alternativeName>
        <fullName evidence="10">4-amino-4-deoxychorismate lyase</fullName>
    </alternativeName>
</protein>
<dbReference type="Proteomes" id="UP000245728">
    <property type="component" value="Chromosome"/>
</dbReference>
<dbReference type="GO" id="GO:0005829">
    <property type="term" value="C:cytosol"/>
    <property type="evidence" value="ECO:0007669"/>
    <property type="project" value="TreeGrafter"/>
</dbReference>
<dbReference type="InterPro" id="IPR018300">
    <property type="entry name" value="Aminotrans_IV_CS"/>
</dbReference>
<comment type="similarity">
    <text evidence="2 11">Belongs to the class-IV pyridoxal-phosphate-dependent aminotransferase family.</text>
</comment>
<dbReference type="EMBL" id="CP029347">
    <property type="protein sequence ID" value="AWL12165.1"/>
    <property type="molecule type" value="Genomic_DNA"/>
</dbReference>
<evidence type="ECO:0000256" key="11">
    <source>
        <dbReference type="RuleBase" id="RU004106"/>
    </source>
</evidence>
<evidence type="ECO:0000256" key="1">
    <source>
        <dbReference type="ARBA" id="ARBA00001933"/>
    </source>
</evidence>
<dbReference type="Gene3D" id="3.30.470.10">
    <property type="match status" value="1"/>
</dbReference>
<reference evidence="13 14" key="1">
    <citation type="submission" date="2018-05" db="EMBL/GenBank/DDBJ databases">
        <title>Salinimonas sp. HMF8227 Genome sequencing and assembly.</title>
        <authorList>
            <person name="Kang H."/>
            <person name="Kang J."/>
            <person name="Cha I."/>
            <person name="Kim H."/>
            <person name="Joh K."/>
        </authorList>
    </citation>
    <scope>NUCLEOTIDE SEQUENCE [LARGE SCALE GENOMIC DNA]</scope>
    <source>
        <strain evidence="13 14">HMF8227</strain>
    </source>
</reference>
<evidence type="ECO:0000256" key="10">
    <source>
        <dbReference type="ARBA" id="ARBA00080135"/>
    </source>
</evidence>
<dbReference type="OrthoDB" id="21319at2"/>
<dbReference type="SUPFAM" id="SSF56752">
    <property type="entry name" value="D-aminoacid aminotransferase-like PLP-dependent enzymes"/>
    <property type="match status" value="1"/>
</dbReference>
<dbReference type="InterPro" id="IPR043131">
    <property type="entry name" value="BCAT-like_N"/>
</dbReference>
<dbReference type="GO" id="GO:0008696">
    <property type="term" value="F:4-amino-4-deoxychorismate lyase activity"/>
    <property type="evidence" value="ECO:0007669"/>
    <property type="project" value="UniProtKB-EC"/>
</dbReference>
<keyword evidence="3 12" id="KW-0663">Pyridoxal phosphate</keyword>
<evidence type="ECO:0000256" key="7">
    <source>
        <dbReference type="ARBA" id="ARBA00049529"/>
    </source>
</evidence>
<dbReference type="CDD" id="cd01558">
    <property type="entry name" value="D-AAT_like"/>
    <property type="match status" value="1"/>
</dbReference>
<dbReference type="GO" id="GO:0008483">
    <property type="term" value="F:transaminase activity"/>
    <property type="evidence" value="ECO:0007669"/>
    <property type="project" value="UniProtKB-KW"/>
</dbReference>
<dbReference type="AlphaFoldDB" id="A0A2S2E3D9"/>
<gene>
    <name evidence="13" type="ORF">HMF8227_01692</name>
</gene>
<dbReference type="GO" id="GO:0008652">
    <property type="term" value="P:amino acid biosynthetic process"/>
    <property type="evidence" value="ECO:0007669"/>
    <property type="project" value="UniProtKB-ARBA"/>
</dbReference>
<dbReference type="RefSeq" id="WP_109339764.1">
    <property type="nucleotide sequence ID" value="NZ_CP029347.1"/>
</dbReference>
<evidence type="ECO:0000256" key="12">
    <source>
        <dbReference type="RuleBase" id="RU004516"/>
    </source>
</evidence>
<evidence type="ECO:0000256" key="4">
    <source>
        <dbReference type="ARBA" id="ARBA00022909"/>
    </source>
</evidence>
<dbReference type="Pfam" id="PF01063">
    <property type="entry name" value="Aminotran_4"/>
    <property type="match status" value="1"/>
</dbReference>
<name>A0A2S2E3D9_9ALTE</name>
<evidence type="ECO:0000313" key="13">
    <source>
        <dbReference type="EMBL" id="AWL12165.1"/>
    </source>
</evidence>
<dbReference type="InterPro" id="IPR036038">
    <property type="entry name" value="Aminotransferase-like"/>
</dbReference>
<dbReference type="InterPro" id="IPR043132">
    <property type="entry name" value="BCAT-like_C"/>
</dbReference>
<comment type="pathway">
    <text evidence="5">Cofactor biosynthesis; tetrahydrofolate biosynthesis; 4-aminobenzoate from chorismate: step 2/2.</text>
</comment>
<evidence type="ECO:0000256" key="5">
    <source>
        <dbReference type="ARBA" id="ARBA00035633"/>
    </source>
</evidence>
<keyword evidence="4" id="KW-0289">Folate biosynthesis</keyword>
<evidence type="ECO:0000313" key="14">
    <source>
        <dbReference type="Proteomes" id="UP000245728"/>
    </source>
</evidence>
<proteinExistence type="inferred from homology"/>
<dbReference type="FunFam" id="3.20.10.10:FF:000002">
    <property type="entry name" value="D-alanine aminotransferase"/>
    <property type="match status" value="1"/>
</dbReference>